<dbReference type="EMBL" id="CP002838">
    <property type="protein sequence ID" value="AEM39129.1"/>
    <property type="molecule type" value="Genomic_DNA"/>
</dbReference>
<reference evidence="1 2" key="1">
    <citation type="journal article" date="2011" name="Stand. Genomic Sci.">
        <title>Complete genome sequence of the hyperthermophilic chemolithoautotroph Pyrolobus fumarii type strain (1A).</title>
        <authorList>
            <person name="Anderson I."/>
            <person name="Goker M."/>
            <person name="Nolan M."/>
            <person name="Lucas S."/>
            <person name="Hammon N."/>
            <person name="Deshpande S."/>
            <person name="Cheng J.F."/>
            <person name="Tapia R."/>
            <person name="Han C."/>
            <person name="Goodwin L."/>
            <person name="Pitluck S."/>
            <person name="Huntemann M."/>
            <person name="Liolios K."/>
            <person name="Ivanova N."/>
            <person name="Pagani I."/>
            <person name="Mavromatis K."/>
            <person name="Ovchinikova G."/>
            <person name="Pati A."/>
            <person name="Chen A."/>
            <person name="Palaniappan K."/>
            <person name="Land M."/>
            <person name="Hauser L."/>
            <person name="Brambilla E.M."/>
            <person name="Huber H."/>
            <person name="Yasawong M."/>
            <person name="Rohde M."/>
            <person name="Spring S."/>
            <person name="Abt B."/>
            <person name="Sikorski J."/>
            <person name="Wirth R."/>
            <person name="Detter J.C."/>
            <person name="Woyke T."/>
            <person name="Bristow J."/>
            <person name="Eisen J.A."/>
            <person name="Markowitz V."/>
            <person name="Hugenholtz P."/>
            <person name="Kyrpides N.C."/>
            <person name="Klenk H.P."/>
            <person name="Lapidus A."/>
        </authorList>
    </citation>
    <scope>NUCLEOTIDE SEQUENCE [LARGE SCALE GENOMIC DNA]</scope>
    <source>
        <strain evidence="2">DSM 11204 / 1A</strain>
    </source>
</reference>
<name>G0EGA4_PYRF1</name>
<proteinExistence type="predicted"/>
<dbReference type="AlphaFoldDB" id="G0EGA4"/>
<evidence type="ECO:0000313" key="2">
    <source>
        <dbReference type="Proteomes" id="UP000001037"/>
    </source>
</evidence>
<evidence type="ECO:0000313" key="1">
    <source>
        <dbReference type="EMBL" id="AEM39129.1"/>
    </source>
</evidence>
<gene>
    <name evidence="1" type="ordered locus">Pyrfu_1270</name>
</gene>
<dbReference type="InParanoid" id="G0EGA4"/>
<sequence>MGTNQYTYEDSAVTSLIEALGHLRGAGIVSHVNIAYKGQTPPRKLGDVILGGLSRILLIELKAPIDAPSPTAGWKYIIDKTKVSLLHTICTHNLQTILNTYALGFVHATADINSAPSPATADAIVSGYLAPLTTVIIQTRKCMLCDIIVNVDKRADLVVRVKDVSNAPKRKLNNITMWRMKQLGQDILRVYDATTFRVCCNGDRVLEITIGGKTYTCRGLTYLQLIKCLARPDRWEKGCIQQGPPTLLEFARELAGIIDDNVLKNVLDRFVGAERQVLVLISNSGYVAAVTPSMLIHILPQLLREKEYVDHARRLEKILSGTT</sequence>
<dbReference type="Proteomes" id="UP000001037">
    <property type="component" value="Chromosome"/>
</dbReference>
<protein>
    <submittedName>
        <fullName evidence="1">Uncharacterized protein</fullName>
    </submittedName>
</protein>
<organism evidence="1 2">
    <name type="scientific">Pyrolobus fumarii (strain DSM 11204 / 1A)</name>
    <dbReference type="NCBI Taxonomy" id="694429"/>
    <lineage>
        <taxon>Archaea</taxon>
        <taxon>Thermoproteota</taxon>
        <taxon>Thermoprotei</taxon>
        <taxon>Desulfurococcales</taxon>
        <taxon>Pyrodictiaceae</taxon>
        <taxon>Pyrolobus</taxon>
    </lineage>
</organism>
<dbReference type="HOGENOM" id="CLU_859478_0_0_2"/>
<accession>G0EGA4</accession>
<dbReference type="KEGG" id="pfm:Pyrfu_1270"/>
<keyword evidence="2" id="KW-1185">Reference proteome</keyword>